<dbReference type="PANTHER" id="PTHR45790">
    <property type="entry name" value="SIROHEME SYNTHASE-RELATED"/>
    <property type="match status" value="1"/>
</dbReference>
<comment type="similarity">
    <text evidence="6">Belongs to the precorrin methyltransferase family.</text>
</comment>
<dbReference type="GO" id="GO:0032259">
    <property type="term" value="P:methylation"/>
    <property type="evidence" value="ECO:0007669"/>
    <property type="project" value="UniProtKB-KW"/>
</dbReference>
<dbReference type="SUPFAM" id="SSF53790">
    <property type="entry name" value="Tetrapyrrole methylase"/>
    <property type="match status" value="1"/>
</dbReference>
<dbReference type="NCBIfam" id="NF004790">
    <property type="entry name" value="PRK06136.1"/>
    <property type="match status" value="1"/>
</dbReference>
<evidence type="ECO:0000256" key="1">
    <source>
        <dbReference type="ARBA" id="ARBA00012162"/>
    </source>
</evidence>
<evidence type="ECO:0000256" key="2">
    <source>
        <dbReference type="ARBA" id="ARBA00022603"/>
    </source>
</evidence>
<dbReference type="SUPFAM" id="SSF69618">
    <property type="entry name" value="HemD-like"/>
    <property type="match status" value="1"/>
</dbReference>
<dbReference type="InterPro" id="IPR014777">
    <property type="entry name" value="4pyrrole_Mease_sub1"/>
</dbReference>
<dbReference type="eggNOG" id="COG1587">
    <property type="taxonomic scope" value="Bacteria"/>
</dbReference>
<dbReference type="EC" id="2.1.1.107" evidence="1"/>
<keyword evidence="2 6" id="KW-0489">Methyltransferase</keyword>
<dbReference type="Gene3D" id="3.40.1010.10">
    <property type="entry name" value="Cobalt-precorrin-4 Transmethylase, Domain 1"/>
    <property type="match status" value="1"/>
</dbReference>
<accession>B8I0Q9</accession>
<keyword evidence="10" id="KW-1185">Reference proteome</keyword>
<keyword evidence="3 6" id="KW-0808">Transferase</keyword>
<feature type="domain" description="Tetrapyrrole biosynthesis uroporphyrinogen III synthase" evidence="8">
    <location>
        <begin position="267"/>
        <end position="491"/>
    </location>
</feature>
<dbReference type="Gene3D" id="3.40.50.10090">
    <property type="match status" value="2"/>
</dbReference>
<dbReference type="InterPro" id="IPR006366">
    <property type="entry name" value="CobA/CysG_C"/>
</dbReference>
<gene>
    <name evidence="9" type="ordered locus">Ccel_1278</name>
</gene>
<dbReference type="FunFam" id="3.30.950.10:FF:000001">
    <property type="entry name" value="Siroheme synthase"/>
    <property type="match status" value="1"/>
</dbReference>
<evidence type="ECO:0000256" key="4">
    <source>
        <dbReference type="ARBA" id="ARBA00022691"/>
    </source>
</evidence>
<dbReference type="RefSeq" id="WP_015924783.1">
    <property type="nucleotide sequence ID" value="NC_011898.1"/>
</dbReference>
<dbReference type="Proteomes" id="UP000001349">
    <property type="component" value="Chromosome"/>
</dbReference>
<dbReference type="CDD" id="cd06578">
    <property type="entry name" value="HemD"/>
    <property type="match status" value="1"/>
</dbReference>
<dbReference type="KEGG" id="cce:Ccel_1278"/>
<sequence length="504" mass="54919">MKHGFVALVGAGPGDKGLITLRGAELLSKADVVVYDRLVSHEIIKMIPPEVEKIDVGKENKFHLVKQEDINRILLNKSLEGKNVIRLKGGDPFVFGRGGEELELLQENDIPFEVVPGVTSAVAALCYGGIPATHRDFCSSMHIITGHAREGGQLSIPFNELKELNGTLVFLMGLSSLAYLMKGLLNAGMDKDMPAAIIENGTRPNQRKLVATVGTLEQKALEMGIKSPAIIAVGKVCTLSDKFNWFMKKPLFGTKVLVTRPKASSSTIVEKLRQLGAEPLEYPCIEVVPIPQNEKLCSVCEKLSEYGWILFTSKNGIQIFFDYLNSQGLDARVLANIKIGTVGSQTARALKEVGLISDFTPEIFDGSHLAQGVSQLVGENEKVLICDAAIASDDIVNIFNNNNIKFDRVPLYHTNYINENSDEIRKMIIDGELKYITFTSASTVEGFMASVKDIPLGSLTAVCIGNQTAQAAKKYNLTYVISEKSTIDSITDKLLEIGGGNIDD</sequence>
<dbReference type="GO" id="GO:0004851">
    <property type="term" value="F:uroporphyrin-III C-methyltransferase activity"/>
    <property type="evidence" value="ECO:0007669"/>
    <property type="project" value="UniProtKB-EC"/>
</dbReference>
<reference evidence="9 10" key="1">
    <citation type="submission" date="2009-01" db="EMBL/GenBank/DDBJ databases">
        <title>Complete sequence of Clostridium cellulolyticum H10.</title>
        <authorList>
            <consortium name="US DOE Joint Genome Institute"/>
            <person name="Lucas S."/>
            <person name="Copeland A."/>
            <person name="Lapidus A."/>
            <person name="Glavina del Rio T."/>
            <person name="Dalin E."/>
            <person name="Tice H."/>
            <person name="Bruce D."/>
            <person name="Goodwin L."/>
            <person name="Pitluck S."/>
            <person name="Chertkov O."/>
            <person name="Saunders E."/>
            <person name="Brettin T."/>
            <person name="Detter J.C."/>
            <person name="Han C."/>
            <person name="Larimer F."/>
            <person name="Land M."/>
            <person name="Hauser L."/>
            <person name="Kyrpides N."/>
            <person name="Ivanova N."/>
            <person name="Zhou J."/>
            <person name="Richardson P."/>
        </authorList>
    </citation>
    <scope>NUCLEOTIDE SEQUENCE [LARGE SCALE GENOMIC DNA]</scope>
    <source>
        <strain evidence="10">ATCC 35319 / DSM 5812 / JCM 6584 / H10</strain>
    </source>
</reference>
<dbReference type="FunFam" id="3.40.1010.10:FF:000001">
    <property type="entry name" value="Siroheme synthase"/>
    <property type="match status" value="1"/>
</dbReference>
<evidence type="ECO:0000259" key="7">
    <source>
        <dbReference type="Pfam" id="PF00590"/>
    </source>
</evidence>
<dbReference type="GO" id="GO:0019354">
    <property type="term" value="P:siroheme biosynthetic process"/>
    <property type="evidence" value="ECO:0007669"/>
    <property type="project" value="InterPro"/>
</dbReference>
<dbReference type="AlphaFoldDB" id="B8I0Q9"/>
<dbReference type="PROSITE" id="PS00840">
    <property type="entry name" value="SUMT_2"/>
    <property type="match status" value="1"/>
</dbReference>
<proteinExistence type="inferred from homology"/>
<dbReference type="PANTHER" id="PTHR45790:SF3">
    <property type="entry name" value="S-ADENOSYL-L-METHIONINE-DEPENDENT UROPORPHYRINOGEN III METHYLTRANSFERASE, CHLOROPLASTIC"/>
    <property type="match status" value="1"/>
</dbReference>
<dbReference type="InterPro" id="IPR003754">
    <property type="entry name" value="4pyrrol_synth_uPrphyn_synth"/>
</dbReference>
<dbReference type="InterPro" id="IPR014776">
    <property type="entry name" value="4pyrrole_Mease_sub2"/>
</dbReference>
<dbReference type="OrthoDB" id="9815856at2"/>
<dbReference type="InterPro" id="IPR000878">
    <property type="entry name" value="4pyrrol_Mease"/>
</dbReference>
<evidence type="ECO:0000259" key="8">
    <source>
        <dbReference type="Pfam" id="PF02602"/>
    </source>
</evidence>
<dbReference type="Gene3D" id="3.30.950.10">
    <property type="entry name" value="Methyltransferase, Cobalt-precorrin-4 Transmethylase, Domain 2"/>
    <property type="match status" value="1"/>
</dbReference>
<dbReference type="InterPro" id="IPR036108">
    <property type="entry name" value="4pyrrol_syn_uPrphyn_synt_sf"/>
</dbReference>
<dbReference type="CDD" id="cd11642">
    <property type="entry name" value="SUMT"/>
    <property type="match status" value="1"/>
</dbReference>
<keyword evidence="4" id="KW-0949">S-adenosyl-L-methionine</keyword>
<evidence type="ECO:0000256" key="3">
    <source>
        <dbReference type="ARBA" id="ARBA00022679"/>
    </source>
</evidence>
<dbReference type="Pfam" id="PF02602">
    <property type="entry name" value="HEM4"/>
    <property type="match status" value="1"/>
</dbReference>
<evidence type="ECO:0000256" key="5">
    <source>
        <dbReference type="ARBA" id="ARBA00023244"/>
    </source>
</evidence>
<dbReference type="HOGENOM" id="CLU_011276_6_0_9"/>
<keyword evidence="5" id="KW-0627">Porphyrin biosynthesis</keyword>
<evidence type="ECO:0000256" key="6">
    <source>
        <dbReference type="RuleBase" id="RU003960"/>
    </source>
</evidence>
<feature type="domain" description="Tetrapyrrole methylase" evidence="7">
    <location>
        <begin position="6"/>
        <end position="216"/>
    </location>
</feature>
<dbReference type="PROSITE" id="PS00839">
    <property type="entry name" value="SUMT_1"/>
    <property type="match status" value="1"/>
</dbReference>
<protein>
    <recommendedName>
        <fullName evidence="1">uroporphyrinogen-III C-methyltransferase</fullName>
        <ecNumber evidence="1">2.1.1.107</ecNumber>
    </recommendedName>
</protein>
<name>B8I0Q9_RUMCH</name>
<evidence type="ECO:0000313" key="10">
    <source>
        <dbReference type="Proteomes" id="UP000001349"/>
    </source>
</evidence>
<dbReference type="EMBL" id="CP001348">
    <property type="protein sequence ID" value="ACL75634.1"/>
    <property type="molecule type" value="Genomic_DNA"/>
</dbReference>
<dbReference type="eggNOG" id="COG0007">
    <property type="taxonomic scope" value="Bacteria"/>
</dbReference>
<dbReference type="GO" id="GO:0004852">
    <property type="term" value="F:uroporphyrinogen-III synthase activity"/>
    <property type="evidence" value="ECO:0007669"/>
    <property type="project" value="InterPro"/>
</dbReference>
<organism evidence="9 10">
    <name type="scientific">Ruminiclostridium cellulolyticum (strain ATCC 35319 / DSM 5812 / JCM 6584 / H10)</name>
    <name type="common">Clostridium cellulolyticum</name>
    <dbReference type="NCBI Taxonomy" id="394503"/>
    <lineage>
        <taxon>Bacteria</taxon>
        <taxon>Bacillati</taxon>
        <taxon>Bacillota</taxon>
        <taxon>Clostridia</taxon>
        <taxon>Eubacteriales</taxon>
        <taxon>Oscillospiraceae</taxon>
        <taxon>Ruminiclostridium</taxon>
    </lineage>
</organism>
<dbReference type="InterPro" id="IPR003043">
    <property type="entry name" value="Uropor_MeTrfase_CS"/>
</dbReference>
<dbReference type="InterPro" id="IPR050161">
    <property type="entry name" value="Siro_Cobalamin_biosynth"/>
</dbReference>
<dbReference type="STRING" id="394503.Ccel_1278"/>
<evidence type="ECO:0000313" key="9">
    <source>
        <dbReference type="EMBL" id="ACL75634.1"/>
    </source>
</evidence>
<dbReference type="NCBIfam" id="TIGR01469">
    <property type="entry name" value="cobA_cysG_Cterm"/>
    <property type="match status" value="1"/>
</dbReference>
<dbReference type="InterPro" id="IPR035996">
    <property type="entry name" value="4pyrrol_Methylase_sf"/>
</dbReference>
<dbReference type="Pfam" id="PF00590">
    <property type="entry name" value="TP_methylase"/>
    <property type="match status" value="1"/>
</dbReference>